<feature type="compositionally biased region" description="Basic and acidic residues" evidence="1">
    <location>
        <begin position="792"/>
        <end position="801"/>
    </location>
</feature>
<accession>A0A9P9G2J1</accession>
<dbReference type="Proteomes" id="UP000720189">
    <property type="component" value="Unassembled WGS sequence"/>
</dbReference>
<dbReference type="Pfam" id="PF20516">
    <property type="entry name" value="PDDEXK_12"/>
    <property type="match status" value="1"/>
</dbReference>
<name>A0A9P9G2J1_FUSRE</name>
<dbReference type="OrthoDB" id="5094484at2759"/>
<feature type="compositionally biased region" description="Polar residues" evidence="1">
    <location>
        <begin position="808"/>
        <end position="818"/>
    </location>
</feature>
<organism evidence="3 4">
    <name type="scientific">Fusarium redolens</name>
    <dbReference type="NCBI Taxonomy" id="48865"/>
    <lineage>
        <taxon>Eukaryota</taxon>
        <taxon>Fungi</taxon>
        <taxon>Dikarya</taxon>
        <taxon>Ascomycota</taxon>
        <taxon>Pezizomycotina</taxon>
        <taxon>Sordariomycetes</taxon>
        <taxon>Hypocreomycetidae</taxon>
        <taxon>Hypocreales</taxon>
        <taxon>Nectriaceae</taxon>
        <taxon>Fusarium</taxon>
        <taxon>Fusarium redolens species complex</taxon>
    </lineage>
</organism>
<dbReference type="AlphaFoldDB" id="A0A9P9G2J1"/>
<keyword evidence="4" id="KW-1185">Reference proteome</keyword>
<feature type="region of interest" description="Disordered" evidence="1">
    <location>
        <begin position="699"/>
        <end position="722"/>
    </location>
</feature>
<feature type="compositionally biased region" description="Low complexity" evidence="1">
    <location>
        <begin position="90"/>
        <end position="113"/>
    </location>
</feature>
<proteinExistence type="predicted"/>
<feature type="compositionally biased region" description="Polar residues" evidence="1">
    <location>
        <begin position="826"/>
        <end position="838"/>
    </location>
</feature>
<dbReference type="GeneID" id="70215051"/>
<feature type="region of interest" description="Disordered" evidence="1">
    <location>
        <begin position="16"/>
        <end position="124"/>
    </location>
</feature>
<feature type="region of interest" description="Disordered" evidence="1">
    <location>
        <begin position="744"/>
        <end position="871"/>
    </location>
</feature>
<protein>
    <recommendedName>
        <fullName evidence="2">PD-(D/E)XK nuclease-like domain-containing protein</fullName>
    </recommendedName>
</protein>
<feature type="compositionally biased region" description="Acidic residues" evidence="1">
    <location>
        <begin position="704"/>
        <end position="716"/>
    </location>
</feature>
<dbReference type="InterPro" id="IPR046797">
    <property type="entry name" value="PDDEXK_12"/>
</dbReference>
<evidence type="ECO:0000313" key="3">
    <source>
        <dbReference type="EMBL" id="KAH7231321.1"/>
    </source>
</evidence>
<comment type="caution">
    <text evidence="3">The sequence shown here is derived from an EMBL/GenBank/DDBJ whole genome shotgun (WGS) entry which is preliminary data.</text>
</comment>
<feature type="compositionally biased region" description="Low complexity" evidence="1">
    <location>
        <begin position="856"/>
        <end position="866"/>
    </location>
</feature>
<reference evidence="3" key="1">
    <citation type="journal article" date="2021" name="Nat. Commun.">
        <title>Genetic determinants of endophytism in the Arabidopsis root mycobiome.</title>
        <authorList>
            <person name="Mesny F."/>
            <person name="Miyauchi S."/>
            <person name="Thiergart T."/>
            <person name="Pickel B."/>
            <person name="Atanasova L."/>
            <person name="Karlsson M."/>
            <person name="Huettel B."/>
            <person name="Barry K.W."/>
            <person name="Haridas S."/>
            <person name="Chen C."/>
            <person name="Bauer D."/>
            <person name="Andreopoulos W."/>
            <person name="Pangilinan J."/>
            <person name="LaButti K."/>
            <person name="Riley R."/>
            <person name="Lipzen A."/>
            <person name="Clum A."/>
            <person name="Drula E."/>
            <person name="Henrissat B."/>
            <person name="Kohler A."/>
            <person name="Grigoriev I.V."/>
            <person name="Martin F.M."/>
            <person name="Hacquard S."/>
        </authorList>
    </citation>
    <scope>NUCLEOTIDE SEQUENCE</scope>
    <source>
        <strain evidence="3">MPI-CAGE-AT-0023</strain>
    </source>
</reference>
<dbReference type="EMBL" id="JAGMUX010000021">
    <property type="protein sequence ID" value="KAH7231321.1"/>
    <property type="molecule type" value="Genomic_DNA"/>
</dbReference>
<feature type="compositionally biased region" description="Acidic residues" evidence="1">
    <location>
        <begin position="58"/>
        <end position="69"/>
    </location>
</feature>
<gene>
    <name evidence="3" type="ORF">BKA55DRAFT_197471</name>
</gene>
<feature type="domain" description="PD-(D/E)XK nuclease-like" evidence="2">
    <location>
        <begin position="182"/>
        <end position="439"/>
    </location>
</feature>
<evidence type="ECO:0000313" key="4">
    <source>
        <dbReference type="Proteomes" id="UP000720189"/>
    </source>
</evidence>
<dbReference type="RefSeq" id="XP_046043430.1">
    <property type="nucleotide sequence ID" value="XM_046185097.1"/>
</dbReference>
<evidence type="ECO:0000256" key="1">
    <source>
        <dbReference type="SAM" id="MobiDB-lite"/>
    </source>
</evidence>
<sequence length="1042" mass="118335">MRDPTFIQNWINAVDLNKDIQNTTDPKTTGKRAYPSPEPDEMSDLTPERTKKRKTASTDDDDGIEDVDAETTPRALLMPSRPAPSPSPSPTKSSASIRSASLRSSSQASSRASSSRRKLSNLSLVEHGVQRQQLNGPNTPNLPQPIVDALKTIQRLERGKHVFASTLDRSRFTSLLDVNDLDDRAFATDRDVGSHLSPEDVDEILADAERCFKMDHDEGVWNVEVHQYLLKKVLRRSGSSRLVDFTLCTTAPIIRDYLPPRTAEKRVDFCFFIDPSCDPSYKPRIETLVKSLPEMSISHTSYGPLRVRPTTVSLETKRPGNDFDGAILQISVWQSAHWVMLRSLLSRTWPGKQACGLSRKDYANKGLRELGALHGIVIQGHDWIYVATSPEFVNEEGRESTRTQLWLYEPIGRTNTAFGVHKVSAFLEFLKTWSLQTYWPWYKRYFLDDIADEFIAETNDEAFDGTRALDLLQRRVVLDYGSKKTGSRPASEEDDYYPVFRLDFVSVVGLPRRPICRSSHFFDNITISFRQWNATYSAKHVQGIDFDLTGRTFRIATGATREAWFIVMHPSQRAAGANNPRRRHDTTHTRTAIVQGRALMLASYIKDIFLRGELLGEGVEPRWTLWGKETQMIAFDKWVIFQTLFMDGWTGFLERFSAQGDAFWAYHQPAFHAYDYGANINIEVNEGIANLEEESVIRSAYSDEPSDESDEGDDEQSSLQTMQQVWDHDGEMHRRYDVEIEDDDGLFATNGPDNIAPRSPSNFSPGGTDVDHRGREDEVDANGYNGDDDNGDNEREWRFLEWMDESENSSMSQPTGTRLQDEGNEDNGQTDPHQQSVGTGAEDNDDIRQRQTPDVSPSSLPPSSASEDQREYDALYSPGLMRLREALEAKYNLDNISHVSYALAVDVNCTAANKDPDAEGRPGPPVCLLADRNRVAGEFYGSNYTFYPLGFHPDNYCLRRQPNQACRPEMRRISTFAPIRVSIFLPRISPLEMRRISIWACKPRTRNAPRFRRLTLVKYNSLTTDLNNNIHERCLLKFTCSK</sequence>
<evidence type="ECO:0000259" key="2">
    <source>
        <dbReference type="Pfam" id="PF20516"/>
    </source>
</evidence>